<protein>
    <recommendedName>
        <fullName evidence="9">FAD-binding domain-containing protein</fullName>
    </recommendedName>
</protein>
<keyword evidence="4" id="KW-0274">FAD</keyword>
<sequence length="532" mass="59742">MTPVPPGPAQVLIVGAGPSGLMMAAQLLRYGIQPVIIDSKQGPTHQSKALAVQARSLEIYRQLGIIDTVIYGGKQVKGINFHYDGEEQATFAIDNIGIHITPFPYVHIYEQSKNERALLGYLTQHSCPVYWNTTLVSLQQGTGVVNVTLNNKEQEYSLLCNWLIGADGAHSAVRKTLNIPFTGDTYPHTFYLADLVLGQDSDFMNMHLSQKGFVACFPMPEKNACRVVGNLTAKLANKEELTLNDVLPSLQKITGKPLEIAQCNWFTTYGLHHRMADKFSQGRCYLIGDAAHIHSPVGGQGMNTGLQDAYNLSWKLAGVINKRLKPNILGTYAAERMPVAKQLLKTTDRAFNVIMSRSIWAGLFKKWVLPVLLKQAWQSDKLKFEFFKRISQTGINYPHSPLSLHLSQLKTIRAGDRLPYLKVFDEKKLQETDLHAWCSKPGFTLITMGLLQELYLFSLAKWITQNYNGWLNFFHLPSSVKNQKVFDAFDIKEGQNKTIIVRPDMHIGFINDVVDLEMMKNYLENVVGSPSQ</sequence>
<dbReference type="AlphaFoldDB" id="A0A917JDX3"/>
<dbReference type="Gene3D" id="3.50.50.60">
    <property type="entry name" value="FAD/NAD(P)-binding domain"/>
    <property type="match status" value="1"/>
</dbReference>
<dbReference type="GO" id="GO:0016709">
    <property type="term" value="F:oxidoreductase activity, acting on paired donors, with incorporation or reduction of molecular oxygen, NAD(P)H as one donor, and incorporation of one atom of oxygen"/>
    <property type="evidence" value="ECO:0007669"/>
    <property type="project" value="UniProtKB-ARBA"/>
</dbReference>
<keyword evidence="8" id="KW-1185">Reference proteome</keyword>
<accession>A0A917JDX3</accession>
<dbReference type="SUPFAM" id="SSF51905">
    <property type="entry name" value="FAD/NAD(P)-binding domain"/>
    <property type="match status" value="1"/>
</dbReference>
<name>A0A917JDX3_9SPHI</name>
<reference evidence="7" key="1">
    <citation type="journal article" date="2014" name="Int. J. Syst. Evol. Microbiol.">
        <title>Complete genome sequence of Corynebacterium casei LMG S-19264T (=DSM 44701T), isolated from a smear-ripened cheese.</title>
        <authorList>
            <consortium name="US DOE Joint Genome Institute (JGI-PGF)"/>
            <person name="Walter F."/>
            <person name="Albersmeier A."/>
            <person name="Kalinowski J."/>
            <person name="Ruckert C."/>
        </authorList>
    </citation>
    <scope>NUCLEOTIDE SEQUENCE</scope>
    <source>
        <strain evidence="7">CCM 8711</strain>
    </source>
</reference>
<gene>
    <name evidence="7" type="ORF">GCM10011425_35280</name>
</gene>
<comment type="cofactor">
    <cofactor evidence="1">
        <name>FAD</name>
        <dbReference type="ChEBI" id="CHEBI:57692"/>
    </cofactor>
</comment>
<evidence type="ECO:0000313" key="7">
    <source>
        <dbReference type="EMBL" id="GGI52316.1"/>
    </source>
</evidence>
<evidence type="ECO:0000259" key="5">
    <source>
        <dbReference type="Pfam" id="PF01494"/>
    </source>
</evidence>
<dbReference type="PANTHER" id="PTHR43004">
    <property type="entry name" value="TRK SYSTEM POTASSIUM UPTAKE PROTEIN"/>
    <property type="match status" value="1"/>
</dbReference>
<organism evidence="7 8">
    <name type="scientific">Mucilaginibacter galii</name>
    <dbReference type="NCBI Taxonomy" id="2005073"/>
    <lineage>
        <taxon>Bacteria</taxon>
        <taxon>Pseudomonadati</taxon>
        <taxon>Bacteroidota</taxon>
        <taxon>Sphingobacteriia</taxon>
        <taxon>Sphingobacteriales</taxon>
        <taxon>Sphingobacteriaceae</taxon>
        <taxon>Mucilaginibacter</taxon>
    </lineage>
</organism>
<dbReference type="PRINTS" id="PR00420">
    <property type="entry name" value="RNGMNOXGNASE"/>
</dbReference>
<comment type="similarity">
    <text evidence="2">Belongs to the PheA/TfdB FAD monooxygenase family.</text>
</comment>
<dbReference type="Gene3D" id="3.30.70.2450">
    <property type="match status" value="1"/>
</dbReference>
<dbReference type="EMBL" id="BMDO01000012">
    <property type="protein sequence ID" value="GGI52316.1"/>
    <property type="molecule type" value="Genomic_DNA"/>
</dbReference>
<reference evidence="7" key="2">
    <citation type="submission" date="2020-09" db="EMBL/GenBank/DDBJ databases">
        <authorList>
            <person name="Sun Q."/>
            <person name="Sedlacek I."/>
        </authorList>
    </citation>
    <scope>NUCLEOTIDE SEQUENCE</scope>
    <source>
        <strain evidence="7">CCM 8711</strain>
    </source>
</reference>
<evidence type="ECO:0000256" key="1">
    <source>
        <dbReference type="ARBA" id="ARBA00001974"/>
    </source>
</evidence>
<evidence type="ECO:0000256" key="2">
    <source>
        <dbReference type="ARBA" id="ARBA00007801"/>
    </source>
</evidence>
<dbReference type="Pfam" id="PF01494">
    <property type="entry name" value="FAD_binding_3"/>
    <property type="match status" value="1"/>
</dbReference>
<dbReference type="InterPro" id="IPR012941">
    <property type="entry name" value="Phe_hydrox_C_dim_dom"/>
</dbReference>
<dbReference type="InterPro" id="IPR036249">
    <property type="entry name" value="Thioredoxin-like_sf"/>
</dbReference>
<dbReference type="InterPro" id="IPR002938">
    <property type="entry name" value="FAD-bd"/>
</dbReference>
<evidence type="ECO:0000259" key="6">
    <source>
        <dbReference type="Pfam" id="PF07976"/>
    </source>
</evidence>
<evidence type="ECO:0000256" key="4">
    <source>
        <dbReference type="ARBA" id="ARBA00022827"/>
    </source>
</evidence>
<dbReference type="SUPFAM" id="SSF52833">
    <property type="entry name" value="Thioredoxin-like"/>
    <property type="match status" value="1"/>
</dbReference>
<evidence type="ECO:0008006" key="9">
    <source>
        <dbReference type="Google" id="ProtNLM"/>
    </source>
</evidence>
<comment type="caution">
    <text evidence="7">The sequence shown here is derived from an EMBL/GenBank/DDBJ whole genome shotgun (WGS) entry which is preliminary data.</text>
</comment>
<dbReference type="InterPro" id="IPR036188">
    <property type="entry name" value="FAD/NAD-bd_sf"/>
</dbReference>
<evidence type="ECO:0000313" key="8">
    <source>
        <dbReference type="Proteomes" id="UP000662074"/>
    </source>
</evidence>
<dbReference type="RefSeq" id="WP_188418433.1">
    <property type="nucleotide sequence ID" value="NZ_BMDO01000012.1"/>
</dbReference>
<proteinExistence type="inferred from homology"/>
<dbReference type="InterPro" id="IPR050641">
    <property type="entry name" value="RIFMO-like"/>
</dbReference>
<feature type="domain" description="Phenol hydroxylase-like C-terminal dimerisation" evidence="6">
    <location>
        <begin position="481"/>
        <end position="527"/>
    </location>
</feature>
<dbReference type="PANTHER" id="PTHR43004:SF19">
    <property type="entry name" value="BINDING MONOOXYGENASE, PUTATIVE (JCVI)-RELATED"/>
    <property type="match status" value="1"/>
</dbReference>
<dbReference type="Proteomes" id="UP000662074">
    <property type="component" value="Unassembled WGS sequence"/>
</dbReference>
<evidence type="ECO:0000256" key="3">
    <source>
        <dbReference type="ARBA" id="ARBA00022630"/>
    </source>
</evidence>
<dbReference type="Pfam" id="PF07976">
    <property type="entry name" value="Phe_hydrox_dim"/>
    <property type="match status" value="1"/>
</dbReference>
<feature type="domain" description="FAD-binding" evidence="5">
    <location>
        <begin position="9"/>
        <end position="346"/>
    </location>
</feature>
<keyword evidence="3" id="KW-0285">Flavoprotein</keyword>
<dbReference type="GO" id="GO:0071949">
    <property type="term" value="F:FAD binding"/>
    <property type="evidence" value="ECO:0007669"/>
    <property type="project" value="InterPro"/>
</dbReference>